<evidence type="ECO:0000313" key="2">
    <source>
        <dbReference type="Proteomes" id="UP001266305"/>
    </source>
</evidence>
<feature type="non-terminal residue" evidence="1">
    <location>
        <position position="1"/>
    </location>
</feature>
<reference evidence="1 2" key="1">
    <citation type="submission" date="2023-05" db="EMBL/GenBank/DDBJ databases">
        <title>B98-5 Cell Line De Novo Hybrid Assembly: An Optical Mapping Approach.</title>
        <authorList>
            <person name="Kananen K."/>
            <person name="Auerbach J.A."/>
            <person name="Kautto E."/>
            <person name="Blachly J.S."/>
        </authorList>
    </citation>
    <scope>NUCLEOTIDE SEQUENCE [LARGE SCALE GENOMIC DNA]</scope>
    <source>
        <strain evidence="1">B95-8</strain>
        <tissue evidence="1">Cell line</tissue>
    </source>
</reference>
<sequence length="62" mass="6604">PSLARLQVGRTPPPADSFLFMNRREARAGRSDPALAGGPDHGCSSCHTYLGVVGIALVLWRT</sequence>
<gene>
    <name evidence="1" type="ORF">P7K49_006501</name>
</gene>
<accession>A0ABQ9W3B9</accession>
<protein>
    <submittedName>
        <fullName evidence="1">Uncharacterized protein</fullName>
    </submittedName>
</protein>
<evidence type="ECO:0000313" key="1">
    <source>
        <dbReference type="EMBL" id="KAK2115875.1"/>
    </source>
</evidence>
<keyword evidence="2" id="KW-1185">Reference proteome</keyword>
<proteinExistence type="predicted"/>
<organism evidence="1 2">
    <name type="scientific">Saguinus oedipus</name>
    <name type="common">Cotton-top tamarin</name>
    <name type="synonym">Oedipomidas oedipus</name>
    <dbReference type="NCBI Taxonomy" id="9490"/>
    <lineage>
        <taxon>Eukaryota</taxon>
        <taxon>Metazoa</taxon>
        <taxon>Chordata</taxon>
        <taxon>Craniata</taxon>
        <taxon>Vertebrata</taxon>
        <taxon>Euteleostomi</taxon>
        <taxon>Mammalia</taxon>
        <taxon>Eutheria</taxon>
        <taxon>Euarchontoglires</taxon>
        <taxon>Primates</taxon>
        <taxon>Haplorrhini</taxon>
        <taxon>Platyrrhini</taxon>
        <taxon>Cebidae</taxon>
        <taxon>Callitrichinae</taxon>
        <taxon>Saguinus</taxon>
    </lineage>
</organism>
<dbReference type="Proteomes" id="UP001266305">
    <property type="component" value="Unassembled WGS sequence"/>
</dbReference>
<name>A0ABQ9W3B9_SAGOE</name>
<dbReference type="EMBL" id="JASSZA010000003">
    <property type="protein sequence ID" value="KAK2115875.1"/>
    <property type="molecule type" value="Genomic_DNA"/>
</dbReference>
<comment type="caution">
    <text evidence="1">The sequence shown here is derived from an EMBL/GenBank/DDBJ whole genome shotgun (WGS) entry which is preliminary data.</text>
</comment>